<evidence type="ECO:0000256" key="1">
    <source>
        <dbReference type="SAM" id="MobiDB-lite"/>
    </source>
</evidence>
<reference evidence="3" key="1">
    <citation type="submission" date="2016-11" db="UniProtKB">
        <authorList>
            <consortium name="WormBaseParasite"/>
        </authorList>
    </citation>
    <scope>IDENTIFICATION</scope>
</reference>
<sequence length="122" mass="13938">MISYNKNEKAYKAPAVSSANHDAGTTHSDRTCNNHNLLRSSRPPLINHPCYKVMTWTTFLDIVNMVSAMWICGALSIFKVHHCSHGIWVMYYSQYVMCKFFGGFKHSKHPTASSSLRKERLV</sequence>
<evidence type="ECO:0000313" key="2">
    <source>
        <dbReference type="Proteomes" id="UP000095287"/>
    </source>
</evidence>
<feature type="compositionally biased region" description="Basic and acidic residues" evidence="1">
    <location>
        <begin position="1"/>
        <end position="11"/>
    </location>
</feature>
<keyword evidence="2" id="KW-1185">Reference proteome</keyword>
<feature type="compositionally biased region" description="Polar residues" evidence="1">
    <location>
        <begin position="17"/>
        <end position="26"/>
    </location>
</feature>
<accession>A0A1I8AKS3</accession>
<name>A0A1I8AKS3_9BILA</name>
<dbReference type="Proteomes" id="UP000095287">
    <property type="component" value="Unplaced"/>
</dbReference>
<proteinExistence type="predicted"/>
<evidence type="ECO:0000313" key="3">
    <source>
        <dbReference type="WBParaSite" id="L893_g6619.t1"/>
    </source>
</evidence>
<dbReference type="WBParaSite" id="L893_g6619.t1">
    <property type="protein sequence ID" value="L893_g6619.t1"/>
    <property type="gene ID" value="L893_g6619"/>
</dbReference>
<feature type="region of interest" description="Disordered" evidence="1">
    <location>
        <begin position="1"/>
        <end position="28"/>
    </location>
</feature>
<protein>
    <submittedName>
        <fullName evidence="3">Very-long-chain 3-oxoacyl-CoA synthase</fullName>
    </submittedName>
</protein>
<organism evidence="2 3">
    <name type="scientific">Steinernema glaseri</name>
    <dbReference type="NCBI Taxonomy" id="37863"/>
    <lineage>
        <taxon>Eukaryota</taxon>
        <taxon>Metazoa</taxon>
        <taxon>Ecdysozoa</taxon>
        <taxon>Nematoda</taxon>
        <taxon>Chromadorea</taxon>
        <taxon>Rhabditida</taxon>
        <taxon>Tylenchina</taxon>
        <taxon>Panagrolaimomorpha</taxon>
        <taxon>Strongyloidoidea</taxon>
        <taxon>Steinernematidae</taxon>
        <taxon>Steinernema</taxon>
    </lineage>
</organism>
<dbReference type="AlphaFoldDB" id="A0A1I8AKS3"/>